<dbReference type="PROSITE" id="PS00622">
    <property type="entry name" value="HTH_LUXR_1"/>
    <property type="match status" value="1"/>
</dbReference>
<dbReference type="InterPro" id="IPR000792">
    <property type="entry name" value="Tscrpt_reg_LuxR_C"/>
</dbReference>
<accession>A0A3N4V7V3</accession>
<evidence type="ECO:0000256" key="1">
    <source>
        <dbReference type="ARBA" id="ARBA00023015"/>
    </source>
</evidence>
<dbReference type="SMART" id="SM00421">
    <property type="entry name" value="HTH_LUXR"/>
    <property type="match status" value="1"/>
</dbReference>
<dbReference type="InterPro" id="IPR016032">
    <property type="entry name" value="Sig_transdc_resp-reg_C-effctor"/>
</dbReference>
<dbReference type="EMBL" id="RKQL01000001">
    <property type="protein sequence ID" value="RPE73157.1"/>
    <property type="molecule type" value="Genomic_DNA"/>
</dbReference>
<evidence type="ECO:0000259" key="4">
    <source>
        <dbReference type="PROSITE" id="PS50043"/>
    </source>
</evidence>
<keyword evidence="3" id="KW-0804">Transcription</keyword>
<evidence type="ECO:0000313" key="6">
    <source>
        <dbReference type="Proteomes" id="UP000272193"/>
    </source>
</evidence>
<dbReference type="CDD" id="cd06170">
    <property type="entry name" value="LuxR_C_like"/>
    <property type="match status" value="1"/>
</dbReference>
<dbReference type="AlphaFoldDB" id="A0A3N4V7V3"/>
<sequence length="222" mass="24283">MDHPENSDSTALDPLLADWLLGLRSQSVEAVIILGPQWLDSGATRRVVAVYPPVLRVAAEALAQSDAFGPAWTASGAPLVAWQHLAKSAFDEGNRWRRLCLGHGFQSLVRVEFGLPGGRAFECFLFSSCAFHDRTDAVGVVWSVMNIWPQLRRSIVEAEGLLSPRERQCLALTFDGLTAREVAERIGCSERTVNYHLANAMAKLGVDNKLAAVQRACWLGAL</sequence>
<evidence type="ECO:0000256" key="2">
    <source>
        <dbReference type="ARBA" id="ARBA00023125"/>
    </source>
</evidence>
<feature type="domain" description="HTH luxR-type" evidence="4">
    <location>
        <begin position="155"/>
        <end position="220"/>
    </location>
</feature>
<dbReference type="PANTHER" id="PTHR44688">
    <property type="entry name" value="DNA-BINDING TRANSCRIPTIONAL ACTIVATOR DEVR_DOSR"/>
    <property type="match status" value="1"/>
</dbReference>
<dbReference type="Gene3D" id="1.10.10.10">
    <property type="entry name" value="Winged helix-like DNA-binding domain superfamily/Winged helix DNA-binding domain"/>
    <property type="match status" value="1"/>
</dbReference>
<dbReference type="PANTHER" id="PTHR44688:SF16">
    <property type="entry name" value="DNA-BINDING TRANSCRIPTIONAL ACTIVATOR DEVR_DOSR"/>
    <property type="match status" value="1"/>
</dbReference>
<dbReference type="Proteomes" id="UP000272193">
    <property type="component" value="Unassembled WGS sequence"/>
</dbReference>
<dbReference type="Pfam" id="PF00196">
    <property type="entry name" value="GerE"/>
    <property type="match status" value="1"/>
</dbReference>
<keyword evidence="1" id="KW-0805">Transcription regulation</keyword>
<keyword evidence="2" id="KW-0238">DNA-binding</keyword>
<dbReference type="PRINTS" id="PR00038">
    <property type="entry name" value="HTHLUXR"/>
</dbReference>
<dbReference type="OrthoDB" id="9774661at2"/>
<keyword evidence="6" id="KW-1185">Reference proteome</keyword>
<evidence type="ECO:0000313" key="5">
    <source>
        <dbReference type="EMBL" id="RPE73157.1"/>
    </source>
</evidence>
<dbReference type="RefSeq" id="WP_124220789.1">
    <property type="nucleotide sequence ID" value="NZ_RKQL01000001.1"/>
</dbReference>
<reference evidence="5 6" key="1">
    <citation type="submission" date="2018-11" db="EMBL/GenBank/DDBJ databases">
        <title>Genomic Encyclopedia of Type Strains, Phase IV (KMG-IV): sequencing the most valuable type-strain genomes for metagenomic binning, comparative biology and taxonomic classification.</title>
        <authorList>
            <person name="Goeker M."/>
        </authorList>
    </citation>
    <scope>NUCLEOTIDE SEQUENCE [LARGE SCALE GENOMIC DNA]</scope>
    <source>
        <strain evidence="5 6">DSM 101684</strain>
    </source>
</reference>
<comment type="caution">
    <text evidence="5">The sequence shown here is derived from an EMBL/GenBank/DDBJ whole genome shotgun (WGS) entry which is preliminary data.</text>
</comment>
<dbReference type="InterPro" id="IPR036388">
    <property type="entry name" value="WH-like_DNA-bd_sf"/>
</dbReference>
<dbReference type="PROSITE" id="PS50043">
    <property type="entry name" value="HTH_LUXR_2"/>
    <property type="match status" value="1"/>
</dbReference>
<proteinExistence type="predicted"/>
<gene>
    <name evidence="5" type="ORF">EDC62_0868</name>
</gene>
<evidence type="ECO:0000256" key="3">
    <source>
        <dbReference type="ARBA" id="ARBA00023163"/>
    </source>
</evidence>
<dbReference type="GO" id="GO:0006355">
    <property type="term" value="P:regulation of DNA-templated transcription"/>
    <property type="evidence" value="ECO:0007669"/>
    <property type="project" value="InterPro"/>
</dbReference>
<dbReference type="SUPFAM" id="SSF46894">
    <property type="entry name" value="C-terminal effector domain of the bipartite response regulators"/>
    <property type="match status" value="1"/>
</dbReference>
<protein>
    <submittedName>
        <fullName evidence="5">RNA polymerase sigma factor (Sigma-70 family)</fullName>
    </submittedName>
</protein>
<dbReference type="GO" id="GO:0003677">
    <property type="term" value="F:DNA binding"/>
    <property type="evidence" value="ECO:0007669"/>
    <property type="project" value="UniProtKB-KW"/>
</dbReference>
<name>A0A3N4V7V3_9BURK</name>
<organism evidence="5 6">
    <name type="scientific">Tibeticola sediminis</name>
    <dbReference type="NCBI Taxonomy" id="1917811"/>
    <lineage>
        <taxon>Bacteria</taxon>
        <taxon>Pseudomonadati</taxon>
        <taxon>Pseudomonadota</taxon>
        <taxon>Betaproteobacteria</taxon>
        <taxon>Burkholderiales</taxon>
        <taxon>Comamonadaceae</taxon>
        <taxon>Tibeticola</taxon>
    </lineage>
</organism>